<sequence length="79" mass="8622">MSAVDDLIVGYGPEQVEDITIHQDAPGEPAVIETVTVRPLRVFEKCPDGSLKELFGEAKDNALTAFWADVARFNSGEDE</sequence>
<gene>
    <name evidence="1" type="ORF">PO587_02705</name>
</gene>
<accession>A0ABT5FLF4</accession>
<evidence type="ECO:0000313" key="2">
    <source>
        <dbReference type="Proteomes" id="UP001221328"/>
    </source>
</evidence>
<proteinExistence type="predicted"/>
<protein>
    <submittedName>
        <fullName evidence="1">Uncharacterized protein</fullName>
    </submittedName>
</protein>
<reference evidence="1 2" key="1">
    <citation type="journal article" date="2015" name="Int. J. Syst. Evol. Microbiol.">
        <title>Streptomyces gilvifuscus sp. nov., an actinomycete that produces antibacterial compounds isolated from soil.</title>
        <authorList>
            <person name="Nguyen T.M."/>
            <person name="Kim J."/>
        </authorList>
    </citation>
    <scope>NUCLEOTIDE SEQUENCE [LARGE SCALE GENOMIC DNA]</scope>
    <source>
        <strain evidence="1 2">T113</strain>
    </source>
</reference>
<dbReference type="EMBL" id="JAQOSK010000001">
    <property type="protein sequence ID" value="MDC2953361.1"/>
    <property type="molecule type" value="Genomic_DNA"/>
</dbReference>
<organism evidence="1 2">
    <name type="scientific">Streptomyces gilvifuscus</name>
    <dbReference type="NCBI Taxonomy" id="1550617"/>
    <lineage>
        <taxon>Bacteria</taxon>
        <taxon>Bacillati</taxon>
        <taxon>Actinomycetota</taxon>
        <taxon>Actinomycetes</taxon>
        <taxon>Kitasatosporales</taxon>
        <taxon>Streptomycetaceae</taxon>
        <taxon>Streptomyces</taxon>
    </lineage>
</organism>
<name>A0ABT5FLF4_9ACTN</name>
<comment type="caution">
    <text evidence="1">The sequence shown here is derived from an EMBL/GenBank/DDBJ whole genome shotgun (WGS) entry which is preliminary data.</text>
</comment>
<dbReference type="RefSeq" id="WP_272173946.1">
    <property type="nucleotide sequence ID" value="NZ_JAQOSK010000001.1"/>
</dbReference>
<evidence type="ECO:0000313" key="1">
    <source>
        <dbReference type="EMBL" id="MDC2953361.1"/>
    </source>
</evidence>
<dbReference type="Proteomes" id="UP001221328">
    <property type="component" value="Unassembled WGS sequence"/>
</dbReference>
<keyword evidence="2" id="KW-1185">Reference proteome</keyword>